<accession>A0A4P2VPU6</accession>
<gene>
    <name evidence="2" type="ORF">JCM31447_27640</name>
</gene>
<dbReference type="EMBL" id="AP019368">
    <property type="protein sequence ID" value="BBH54300.1"/>
    <property type="molecule type" value="Genomic_DNA"/>
</dbReference>
<reference evidence="2 3" key="1">
    <citation type="submission" date="2018-12" db="EMBL/GenBank/DDBJ databases">
        <title>Rubrispira sanarue gen. nov., sp., nov., a member of the order Silvanigrellales, isolated from a brackish lake in Hamamatsu Japan.</title>
        <authorList>
            <person name="Maejima Y."/>
            <person name="Iino T."/>
            <person name="Muraguchi Y."/>
            <person name="Fukuda K."/>
            <person name="Nojiri H."/>
            <person name="Ohkuma M."/>
            <person name="Moriuchi R."/>
            <person name="Dohra H."/>
            <person name="Kimbara K."/>
            <person name="Shintani M."/>
        </authorList>
    </citation>
    <scope>NUCLEOTIDE SEQUENCE [LARGE SCALE GENOMIC DNA]</scope>
    <source>
        <strain evidence="2 3">RF1110005</strain>
    </source>
</reference>
<evidence type="ECO:0008006" key="4">
    <source>
        <dbReference type="Google" id="ProtNLM"/>
    </source>
</evidence>
<feature type="region of interest" description="Disordered" evidence="1">
    <location>
        <begin position="237"/>
        <end position="314"/>
    </location>
</feature>
<feature type="compositionally biased region" description="Basic and acidic residues" evidence="1">
    <location>
        <begin position="237"/>
        <end position="248"/>
    </location>
</feature>
<dbReference type="KEGG" id="sbf:JCM31447_27640"/>
<keyword evidence="3" id="KW-1185">Reference proteome</keyword>
<dbReference type="PROSITE" id="PS51257">
    <property type="entry name" value="PROKAR_LIPOPROTEIN"/>
    <property type="match status" value="1"/>
</dbReference>
<name>A0A4P2VPU6_FLUSA</name>
<evidence type="ECO:0000256" key="1">
    <source>
        <dbReference type="SAM" id="MobiDB-lite"/>
    </source>
</evidence>
<dbReference type="AlphaFoldDB" id="A0A4P2VPU6"/>
<proteinExistence type="predicted"/>
<dbReference type="RefSeq" id="WP_130611796.1">
    <property type="nucleotide sequence ID" value="NZ_AP019368.1"/>
</dbReference>
<evidence type="ECO:0000313" key="3">
    <source>
        <dbReference type="Proteomes" id="UP000291236"/>
    </source>
</evidence>
<protein>
    <recommendedName>
        <fullName evidence="4">Lipoprotein</fullName>
    </recommendedName>
</protein>
<organism evidence="2 3">
    <name type="scientific">Fluviispira sanaruensis</name>
    <dbReference type="NCBI Taxonomy" id="2493639"/>
    <lineage>
        <taxon>Bacteria</taxon>
        <taxon>Pseudomonadati</taxon>
        <taxon>Bdellovibrionota</taxon>
        <taxon>Oligoflexia</taxon>
        <taxon>Silvanigrellales</taxon>
        <taxon>Silvanigrellaceae</taxon>
        <taxon>Fluviispira</taxon>
    </lineage>
</organism>
<feature type="compositionally biased region" description="Basic and acidic residues" evidence="1">
    <location>
        <begin position="285"/>
        <end position="301"/>
    </location>
</feature>
<sequence length="703" mass="77451">MRIFRTFYIFTALFITSCGKEKSDTPDSMSANRLKAFGTFSSNMQKANIDGDFNRLDSVGKGFKSITGVSANRCLENQTSYFTFDPSANIDYQTDLSQQQLLNKIGVGVSATIPVNVSGVPVTISPEAGYAREASVDNLSRTGTVTIKIVKGKYSLGKVNQANPYKLSDKYTQSLNNHSGEFFMLCGDKVITQQNAEASLVITTVFRFNNSQTKNTFDASLGAKIPIPFSFGGKKADLKTGDKTESKQVDSSPKTADASTNTNTKKVDASTNTNSKKVDASTNTDAKKVDASTNTDAKKVDASTNTDANDQKPKGKIAGIIDKVKESGVIDKIKEMISPSKEGGGGMSPELKIKFSSMSQETLKNVSIEVKAIQIGGDPRDLPKIIASACSPADMNSCDKMFAEIQNYAANSFPAQLENISTYTDESSNNKFTRGGYVVAKYSDLEIIDSSGKLISESLNKYTQDSQSFISLKHDISEISQSIVTEYNFAQGIKNKSSYESLTIDEKETVVKAINITQREEELIQFVSDSCYQNKGSCQNSLDEFKNRSKNQKEQAHYLTADLNSIKAWNLIASTEANWRPVRYVLGVYSSDRMTSDFFSPSNLRGYKKFFIKYVYNNGEKKGIKITKANSNGIRLNTSFRCYNWFSDAIGTLWLHEREPNETIDLGKGDELVNLCGSKTAFACTFNSDLQQISPFLIQLWAE</sequence>
<dbReference type="Proteomes" id="UP000291236">
    <property type="component" value="Chromosome"/>
</dbReference>
<evidence type="ECO:0000313" key="2">
    <source>
        <dbReference type="EMBL" id="BBH54300.1"/>
    </source>
</evidence>
<feature type="compositionally biased region" description="Polar residues" evidence="1">
    <location>
        <begin position="249"/>
        <end position="284"/>
    </location>
</feature>
<dbReference type="OrthoDB" id="5290206at2"/>